<comment type="cofactor">
    <cofactor evidence="6">
        <name>Zn(2+)</name>
        <dbReference type="ChEBI" id="CHEBI:29105"/>
    </cofactor>
    <text evidence="6">Binds 2 Zn(2+) ions per subunit.</text>
</comment>
<feature type="binding site" evidence="6">
    <location>
        <position position="180"/>
    </location>
    <ligand>
        <name>Zn(2+)</name>
        <dbReference type="ChEBI" id="CHEBI:29105"/>
        <label>2</label>
    </ligand>
</feature>
<dbReference type="InterPro" id="IPR002195">
    <property type="entry name" value="Dihydroorotase_CS"/>
</dbReference>
<feature type="binding site" evidence="6">
    <location>
        <position position="233"/>
    </location>
    <ligand>
        <name>Zn(2+)</name>
        <dbReference type="ChEBI" id="CHEBI:29105"/>
        <label>2</label>
    </ligand>
</feature>
<keyword evidence="4 6" id="KW-0378">Hydrolase</keyword>
<dbReference type="InterPro" id="IPR024403">
    <property type="entry name" value="DHOase_cat"/>
</dbReference>
<organism evidence="8 9">
    <name type="scientific">Pelagicoccus albus</name>
    <dbReference type="NCBI Taxonomy" id="415222"/>
    <lineage>
        <taxon>Bacteria</taxon>
        <taxon>Pseudomonadati</taxon>
        <taxon>Verrucomicrobiota</taxon>
        <taxon>Opitutia</taxon>
        <taxon>Puniceicoccales</taxon>
        <taxon>Pelagicoccaceae</taxon>
        <taxon>Pelagicoccus</taxon>
    </lineage>
</organism>
<dbReference type="AlphaFoldDB" id="A0A7X1B5M2"/>
<dbReference type="SUPFAM" id="SSF51556">
    <property type="entry name" value="Metallo-dependent hydrolases"/>
    <property type="match status" value="1"/>
</dbReference>
<dbReference type="NCBIfam" id="TIGR00857">
    <property type="entry name" value="pyrC_multi"/>
    <property type="match status" value="1"/>
</dbReference>
<dbReference type="InterPro" id="IPR032466">
    <property type="entry name" value="Metal_Hydrolase"/>
</dbReference>
<dbReference type="GO" id="GO:0004038">
    <property type="term" value="F:allantoinase activity"/>
    <property type="evidence" value="ECO:0007669"/>
    <property type="project" value="TreeGrafter"/>
</dbReference>
<dbReference type="HAMAP" id="MF_00220_B">
    <property type="entry name" value="PyrC_classI_B"/>
    <property type="match status" value="1"/>
</dbReference>
<comment type="pathway">
    <text evidence="6">Pyrimidine metabolism; UMP biosynthesis via de novo pathway; (S)-dihydroorotate from bicarbonate: step 3/3.</text>
</comment>
<feature type="binding site" evidence="6">
    <location>
        <begin position="63"/>
        <end position="65"/>
    </location>
    <ligand>
        <name>substrate</name>
    </ligand>
</feature>
<dbReference type="InterPro" id="IPR004722">
    <property type="entry name" value="DHOase"/>
</dbReference>
<feature type="binding site" evidence="6">
    <location>
        <position position="279"/>
    </location>
    <ligand>
        <name>substrate</name>
    </ligand>
</feature>
<evidence type="ECO:0000256" key="2">
    <source>
        <dbReference type="ARBA" id="ARBA00010286"/>
    </source>
</evidence>
<comment type="similarity">
    <text evidence="2 6">Belongs to the metallo-dependent hydrolases superfamily. DHOase family. Class I DHOase subfamily.</text>
</comment>
<dbReference type="PANTHER" id="PTHR43668">
    <property type="entry name" value="ALLANTOINASE"/>
    <property type="match status" value="1"/>
</dbReference>
<evidence type="ECO:0000256" key="1">
    <source>
        <dbReference type="ARBA" id="ARBA00002368"/>
    </source>
</evidence>
<evidence type="ECO:0000313" key="8">
    <source>
        <dbReference type="EMBL" id="MBC2605814.1"/>
    </source>
</evidence>
<keyword evidence="5 6" id="KW-0665">Pyrimidine biosynthesis</keyword>
<dbReference type="Pfam" id="PF12890">
    <property type="entry name" value="DHOase"/>
    <property type="match status" value="1"/>
</dbReference>
<reference evidence="8 9" key="1">
    <citation type="submission" date="2020-07" db="EMBL/GenBank/DDBJ databases">
        <authorList>
            <person name="Feng X."/>
        </authorList>
    </citation>
    <scope>NUCLEOTIDE SEQUENCE [LARGE SCALE GENOMIC DNA]</scope>
    <source>
        <strain evidence="8 9">JCM23202</strain>
    </source>
</reference>
<comment type="caution">
    <text evidence="6">Lacks conserved residue(s) required for the propagation of feature annotation.</text>
</comment>
<evidence type="ECO:0000256" key="4">
    <source>
        <dbReference type="ARBA" id="ARBA00022801"/>
    </source>
</evidence>
<evidence type="ECO:0000256" key="3">
    <source>
        <dbReference type="ARBA" id="ARBA00022723"/>
    </source>
</evidence>
<sequence length="432" mass="46728">MSAIWIKNGRIIDPKTERDELGDLFIVDGKIAEKPSQDILDTAETIDAEGLVVAPGLVDLHVHFRVPGQKHKETIQSGTAAAAAGGFTSVVCMPNTSPSVDNTGTVQLIKDIVDKEAVVNVFPTGTITMGRQGEALAPTGSLSRSGIVAITDGGKCVQNAGLMRRAVQYAHMFGIPVIDHCQDYQLSGDGVMNEGFVSTKLGLKGIHKGAEDIIVARDIVLSTHTKAHIHLQHISSKLAVEIIRRAKSRGINITAEATPHHIDLTDSEIESFNTNFKMNPPLREEEDRLALIEALEDGTIDCIATGHAPHTDYEKDVEFDYAPFGVIGLETALSVTLGQFYHSKRLSLAKALSFLTYKPSEILHLNKGTLGVGADGDVILFDPDETWTPKFRGFFSKSSNSPWLDRELKGKVKKTIVSGKLVFDGSEILANG</sequence>
<dbReference type="PROSITE" id="PS00482">
    <property type="entry name" value="DIHYDROOROTASE_1"/>
    <property type="match status" value="1"/>
</dbReference>
<feature type="binding site" evidence="6">
    <location>
        <position position="310"/>
    </location>
    <ligand>
        <name>substrate</name>
    </ligand>
</feature>
<dbReference type="InterPro" id="IPR050138">
    <property type="entry name" value="DHOase/Allantoinase_Hydrolase"/>
</dbReference>
<evidence type="ECO:0000256" key="6">
    <source>
        <dbReference type="HAMAP-Rule" id="MF_00220"/>
    </source>
</evidence>
<gene>
    <name evidence="6" type="primary">pyrC</name>
    <name evidence="8" type="ORF">H5P27_07140</name>
</gene>
<dbReference type="Gene3D" id="2.30.40.10">
    <property type="entry name" value="Urease, subunit C, domain 1"/>
    <property type="match status" value="1"/>
</dbReference>
<dbReference type="GO" id="GO:0006145">
    <property type="term" value="P:purine nucleobase catabolic process"/>
    <property type="evidence" value="ECO:0007669"/>
    <property type="project" value="TreeGrafter"/>
</dbReference>
<feature type="domain" description="Dihydroorotase catalytic" evidence="7">
    <location>
        <begin position="52"/>
        <end position="237"/>
    </location>
</feature>
<dbReference type="EC" id="3.5.2.3" evidence="6"/>
<dbReference type="PANTHER" id="PTHR43668:SF2">
    <property type="entry name" value="ALLANTOINASE"/>
    <property type="match status" value="1"/>
</dbReference>
<dbReference type="GO" id="GO:0004151">
    <property type="term" value="F:dihydroorotase activity"/>
    <property type="evidence" value="ECO:0007669"/>
    <property type="project" value="UniProtKB-UniRule"/>
</dbReference>
<keyword evidence="6" id="KW-0862">Zinc</keyword>
<keyword evidence="9" id="KW-1185">Reference proteome</keyword>
<dbReference type="UniPathway" id="UPA00070">
    <property type="reaction ID" value="UER00117"/>
</dbReference>
<feature type="binding site" evidence="6">
    <location>
        <position position="95"/>
    </location>
    <ligand>
        <name>substrate</name>
    </ligand>
</feature>
<dbReference type="Gene3D" id="3.20.20.140">
    <property type="entry name" value="Metal-dependent hydrolases"/>
    <property type="match status" value="1"/>
</dbReference>
<name>A0A7X1B5M2_9BACT</name>
<dbReference type="InterPro" id="IPR011059">
    <property type="entry name" value="Metal-dep_hydrolase_composite"/>
</dbReference>
<dbReference type="GO" id="GO:0044205">
    <property type="term" value="P:'de novo' UMP biosynthetic process"/>
    <property type="evidence" value="ECO:0007669"/>
    <property type="project" value="UniProtKB-UniRule"/>
</dbReference>
<proteinExistence type="inferred from homology"/>
<dbReference type="GO" id="GO:0005737">
    <property type="term" value="C:cytoplasm"/>
    <property type="evidence" value="ECO:0007669"/>
    <property type="project" value="TreeGrafter"/>
</dbReference>
<comment type="catalytic activity">
    <reaction evidence="6">
        <text>(S)-dihydroorotate + H2O = N-carbamoyl-L-aspartate + H(+)</text>
        <dbReference type="Rhea" id="RHEA:24296"/>
        <dbReference type="ChEBI" id="CHEBI:15377"/>
        <dbReference type="ChEBI" id="CHEBI:15378"/>
        <dbReference type="ChEBI" id="CHEBI:30864"/>
        <dbReference type="ChEBI" id="CHEBI:32814"/>
        <dbReference type="EC" id="3.5.2.3"/>
    </reaction>
</comment>
<dbReference type="RefSeq" id="WP_185659707.1">
    <property type="nucleotide sequence ID" value="NZ_CAWPOO010000007.1"/>
</dbReference>
<accession>A0A7X1B5M2</accession>
<evidence type="ECO:0000259" key="7">
    <source>
        <dbReference type="Pfam" id="PF12890"/>
    </source>
</evidence>
<evidence type="ECO:0000256" key="5">
    <source>
        <dbReference type="ARBA" id="ARBA00022975"/>
    </source>
</evidence>
<feature type="binding site" evidence="6">
    <location>
        <begin position="324"/>
        <end position="325"/>
    </location>
    <ligand>
        <name>substrate</name>
    </ligand>
</feature>
<evidence type="ECO:0000313" key="9">
    <source>
        <dbReference type="Proteomes" id="UP000526501"/>
    </source>
</evidence>
<dbReference type="SUPFAM" id="SSF51338">
    <property type="entry name" value="Composite domain of metallo-dependent hydrolases"/>
    <property type="match status" value="1"/>
</dbReference>
<keyword evidence="3 6" id="KW-0479">Metal-binding</keyword>
<protein>
    <recommendedName>
        <fullName evidence="6">Dihydroorotase</fullName>
        <shortName evidence="6">DHOase</shortName>
        <ecNumber evidence="6">3.5.2.3</ecNumber>
    </recommendedName>
</protein>
<feature type="binding site" evidence="6">
    <location>
        <position position="61"/>
    </location>
    <ligand>
        <name>Zn(2+)</name>
        <dbReference type="ChEBI" id="CHEBI:29105"/>
        <label>1</label>
    </ligand>
</feature>
<dbReference type="Proteomes" id="UP000526501">
    <property type="component" value="Unassembled WGS sequence"/>
</dbReference>
<comment type="function">
    <text evidence="1 6">Catalyzes the reversible cyclization of carbamoyl aspartate to dihydroorotate.</text>
</comment>
<dbReference type="GO" id="GO:0008270">
    <property type="term" value="F:zinc ion binding"/>
    <property type="evidence" value="ECO:0007669"/>
    <property type="project" value="UniProtKB-UniRule"/>
</dbReference>
<feature type="binding site" evidence="6">
    <location>
        <position position="63"/>
    </location>
    <ligand>
        <name>Zn(2+)</name>
        <dbReference type="ChEBI" id="CHEBI:29105"/>
        <label>1</label>
    </ligand>
</feature>
<dbReference type="EMBL" id="JACHVC010000007">
    <property type="protein sequence ID" value="MBC2605814.1"/>
    <property type="molecule type" value="Genomic_DNA"/>
</dbReference>
<comment type="caution">
    <text evidence="8">The sequence shown here is derived from an EMBL/GenBank/DDBJ whole genome shotgun (WGS) entry which is preliminary data.</text>
</comment>
<dbReference type="CDD" id="cd01317">
    <property type="entry name" value="DHOase_IIa"/>
    <property type="match status" value="1"/>
</dbReference>